<accession>A0A0K2V5E5</accession>
<name>A0A0K2V5E5_LEPSM</name>
<organism evidence="1">
    <name type="scientific">Lepeophtheirus salmonis</name>
    <name type="common">Salmon louse</name>
    <name type="synonym">Caligus salmonis</name>
    <dbReference type="NCBI Taxonomy" id="72036"/>
    <lineage>
        <taxon>Eukaryota</taxon>
        <taxon>Metazoa</taxon>
        <taxon>Ecdysozoa</taxon>
        <taxon>Arthropoda</taxon>
        <taxon>Crustacea</taxon>
        <taxon>Multicrustacea</taxon>
        <taxon>Hexanauplia</taxon>
        <taxon>Copepoda</taxon>
        <taxon>Siphonostomatoida</taxon>
        <taxon>Caligidae</taxon>
        <taxon>Lepeophtheirus</taxon>
    </lineage>
</organism>
<dbReference type="AlphaFoldDB" id="A0A0K2V5E5"/>
<evidence type="ECO:0000313" key="1">
    <source>
        <dbReference type="EMBL" id="CDW45724.1"/>
    </source>
</evidence>
<protein>
    <submittedName>
        <fullName evidence="1">Uncharacterized protein</fullName>
    </submittedName>
</protein>
<sequence length="62" mass="7106">MDSSVFKVDVSKSSIHRDSVKRGYILSYVDVYLNICTTLDRVFTLCINSTMYNGRLLNPQVE</sequence>
<dbReference type="EMBL" id="HACA01028363">
    <property type="protein sequence ID" value="CDW45724.1"/>
    <property type="molecule type" value="Transcribed_RNA"/>
</dbReference>
<proteinExistence type="predicted"/>
<reference evidence="1" key="1">
    <citation type="submission" date="2014-05" db="EMBL/GenBank/DDBJ databases">
        <authorList>
            <person name="Chronopoulou M."/>
        </authorList>
    </citation>
    <scope>NUCLEOTIDE SEQUENCE</scope>
    <source>
        <tissue evidence="1">Whole organism</tissue>
    </source>
</reference>